<evidence type="ECO:0000256" key="1">
    <source>
        <dbReference type="ARBA" id="ARBA00000405"/>
    </source>
</evidence>
<organism evidence="12 13">
    <name type="scientific">Lachnellula willkommii</name>
    <dbReference type="NCBI Taxonomy" id="215461"/>
    <lineage>
        <taxon>Eukaryota</taxon>
        <taxon>Fungi</taxon>
        <taxon>Dikarya</taxon>
        <taxon>Ascomycota</taxon>
        <taxon>Pezizomycotina</taxon>
        <taxon>Leotiomycetes</taxon>
        <taxon>Helotiales</taxon>
        <taxon>Lachnaceae</taxon>
        <taxon>Lachnellula</taxon>
    </lineage>
</organism>
<keyword evidence="8 10" id="KW-0326">Glycosidase</keyword>
<comment type="similarity">
    <text evidence="3 10">Belongs to the glycosyl hydrolase 75 family.</text>
</comment>
<reference evidence="12 13" key="1">
    <citation type="submission" date="2018-05" db="EMBL/GenBank/DDBJ databases">
        <title>Genome sequencing and assembly of the regulated plant pathogen Lachnellula willkommii and related sister species for the development of diagnostic species identification markers.</title>
        <authorList>
            <person name="Giroux E."/>
            <person name="Bilodeau G."/>
        </authorList>
    </citation>
    <scope>NUCLEOTIDE SEQUENCE [LARGE SCALE GENOMIC DNA]</scope>
    <source>
        <strain evidence="12 13">CBS 172.35</strain>
    </source>
</reference>
<keyword evidence="7" id="KW-0119">Carbohydrate metabolism</keyword>
<evidence type="ECO:0000256" key="9">
    <source>
        <dbReference type="ARBA" id="ARBA00023326"/>
    </source>
</evidence>
<sequence length="144" mass="15138">MAMPVMMKQTSFYIAFTGKDAVPGASAAWDADSATDFESSIKSLGNKLIQRIGGGSGTAPNSSNFTAPATTSKTLTKSEGSTGIKSSSAGASTSTRNCACPGHCAGKSHVGCCNMHARMRMIALTFWFVKVLNALNDNFWALWE</sequence>
<keyword evidence="6 10" id="KW-0378">Hydrolase</keyword>
<proteinExistence type="inferred from homology"/>
<comment type="function">
    <text evidence="10">Chitosanase catalyzing the endo-type cleavage of chitosan, the deacylated form of chitin. Chitosanase may be crucial in the degradation of the deacetylated portion of chitin in the fungal cell wall.</text>
</comment>
<feature type="compositionally biased region" description="Polar residues" evidence="11">
    <location>
        <begin position="58"/>
        <end position="96"/>
    </location>
</feature>
<dbReference type="GO" id="GO:0005576">
    <property type="term" value="C:extracellular region"/>
    <property type="evidence" value="ECO:0007669"/>
    <property type="project" value="UniProtKB-SubCell"/>
</dbReference>
<dbReference type="InterPro" id="IPR009939">
    <property type="entry name" value="Chitosanase_fungal"/>
</dbReference>
<dbReference type="AlphaFoldDB" id="A0A559MBY3"/>
<comment type="catalytic activity">
    <reaction evidence="1 10">
        <text>Endohydrolysis of beta-(1-&gt;4)-linkages between D-glucosamine residues in a partly acetylated chitosan.</text>
        <dbReference type="EC" id="3.2.1.132"/>
    </reaction>
</comment>
<comment type="caution">
    <text evidence="12">The sequence shown here is derived from an EMBL/GenBank/DDBJ whole genome shotgun (WGS) entry which is preliminary data.</text>
</comment>
<dbReference type="Pfam" id="PF07335">
    <property type="entry name" value="Glyco_hydro_75"/>
    <property type="match status" value="1"/>
</dbReference>
<evidence type="ECO:0000256" key="8">
    <source>
        <dbReference type="ARBA" id="ARBA00023295"/>
    </source>
</evidence>
<evidence type="ECO:0000256" key="2">
    <source>
        <dbReference type="ARBA" id="ARBA00004613"/>
    </source>
</evidence>
<keyword evidence="13" id="KW-1185">Reference proteome</keyword>
<evidence type="ECO:0000256" key="4">
    <source>
        <dbReference type="ARBA" id="ARBA00022525"/>
    </source>
</evidence>
<gene>
    <name evidence="12" type="primary">csnB_1</name>
    <name evidence="12" type="ORF">LAWI1_G003037</name>
</gene>
<evidence type="ECO:0000313" key="12">
    <source>
        <dbReference type="EMBL" id="TVY90494.1"/>
    </source>
</evidence>
<dbReference type="EC" id="3.2.1.132" evidence="10"/>
<accession>A0A559MBY3</accession>
<feature type="region of interest" description="Disordered" evidence="11">
    <location>
        <begin position="53"/>
        <end position="96"/>
    </location>
</feature>
<evidence type="ECO:0000256" key="7">
    <source>
        <dbReference type="ARBA" id="ARBA00023277"/>
    </source>
</evidence>
<dbReference type="EMBL" id="QGML01000843">
    <property type="protein sequence ID" value="TVY90494.1"/>
    <property type="molecule type" value="Genomic_DNA"/>
</dbReference>
<evidence type="ECO:0000256" key="10">
    <source>
        <dbReference type="RuleBase" id="RU361208"/>
    </source>
</evidence>
<name>A0A559MBY3_9HELO</name>
<evidence type="ECO:0000256" key="6">
    <source>
        <dbReference type="ARBA" id="ARBA00022801"/>
    </source>
</evidence>
<keyword evidence="4" id="KW-0964">Secreted</keyword>
<dbReference type="GO" id="GO:0016977">
    <property type="term" value="F:chitosanase activity"/>
    <property type="evidence" value="ECO:0007669"/>
    <property type="project" value="UniProtKB-EC"/>
</dbReference>
<evidence type="ECO:0000256" key="5">
    <source>
        <dbReference type="ARBA" id="ARBA00022729"/>
    </source>
</evidence>
<evidence type="ECO:0000313" key="13">
    <source>
        <dbReference type="Proteomes" id="UP000315522"/>
    </source>
</evidence>
<keyword evidence="9 10" id="KW-0624">Polysaccharide degradation</keyword>
<comment type="subcellular location">
    <subcellularLocation>
        <location evidence="2 10">Secreted</location>
    </subcellularLocation>
</comment>
<dbReference type="Proteomes" id="UP000315522">
    <property type="component" value="Unassembled WGS sequence"/>
</dbReference>
<evidence type="ECO:0000256" key="3">
    <source>
        <dbReference type="ARBA" id="ARBA00007799"/>
    </source>
</evidence>
<keyword evidence="5" id="KW-0732">Signal</keyword>
<protein>
    <recommendedName>
        <fullName evidence="10">Endo-chitosanase</fullName>
        <ecNumber evidence="10">3.2.1.132</ecNumber>
    </recommendedName>
</protein>
<dbReference type="GO" id="GO:0000272">
    <property type="term" value="P:polysaccharide catabolic process"/>
    <property type="evidence" value="ECO:0007669"/>
    <property type="project" value="UniProtKB-KW"/>
</dbReference>
<evidence type="ECO:0000256" key="11">
    <source>
        <dbReference type="SAM" id="MobiDB-lite"/>
    </source>
</evidence>